<evidence type="ECO:0000256" key="2">
    <source>
        <dbReference type="ARBA" id="ARBA00008520"/>
    </source>
</evidence>
<dbReference type="GO" id="GO:0055085">
    <property type="term" value="P:transmembrane transport"/>
    <property type="evidence" value="ECO:0007669"/>
    <property type="project" value="InterPro"/>
</dbReference>
<proteinExistence type="inferred from homology"/>
<reference evidence="7 8" key="1">
    <citation type="journal article" date="2014" name="BMC Genomics">
        <title>Comparison of environmental and isolate Sulfobacillus genomes reveals diverse carbon, sulfur, nitrogen, and hydrogen metabolisms.</title>
        <authorList>
            <person name="Justice N.B."/>
            <person name="Norman A."/>
            <person name="Brown C.T."/>
            <person name="Singh A."/>
            <person name="Thomas B.C."/>
            <person name="Banfield J.F."/>
        </authorList>
    </citation>
    <scope>NUCLEOTIDE SEQUENCE [LARGE SCALE GENOMIC DNA]</scope>
    <source>
        <strain evidence="7">AMDSBA3</strain>
    </source>
</reference>
<evidence type="ECO:0000256" key="3">
    <source>
        <dbReference type="ARBA" id="ARBA00022448"/>
    </source>
</evidence>
<dbReference type="PANTHER" id="PTHR43649:SF31">
    <property type="entry name" value="SN-GLYCEROL-3-PHOSPHATE-BINDING PERIPLASMIC PROTEIN UGPB"/>
    <property type="match status" value="1"/>
</dbReference>
<feature type="signal peptide" evidence="6">
    <location>
        <begin position="1"/>
        <end position="32"/>
    </location>
</feature>
<accession>A0A2T2WJG5</accession>
<keyword evidence="4 6" id="KW-0732">Signal</keyword>
<keyword evidence="3" id="KW-0813">Transport</keyword>
<feature type="chain" id="PRO_5039010649" evidence="6">
    <location>
        <begin position="33"/>
        <end position="461"/>
    </location>
</feature>
<name>A0A2T2WJG5_9FIRM</name>
<dbReference type="AlphaFoldDB" id="A0A2T2WJG5"/>
<dbReference type="PROSITE" id="PS01037">
    <property type="entry name" value="SBP_BACTERIAL_1"/>
    <property type="match status" value="1"/>
</dbReference>
<dbReference type="GO" id="GO:0030313">
    <property type="term" value="C:cell envelope"/>
    <property type="evidence" value="ECO:0007669"/>
    <property type="project" value="UniProtKB-SubCell"/>
</dbReference>
<gene>
    <name evidence="7" type="ORF">C7B45_07075</name>
</gene>
<evidence type="ECO:0000256" key="5">
    <source>
        <dbReference type="ARBA" id="ARBA00022764"/>
    </source>
</evidence>
<evidence type="ECO:0000256" key="4">
    <source>
        <dbReference type="ARBA" id="ARBA00022729"/>
    </source>
</evidence>
<dbReference type="CDD" id="cd14748">
    <property type="entry name" value="PBP2_UgpB"/>
    <property type="match status" value="1"/>
</dbReference>
<dbReference type="InterPro" id="IPR006059">
    <property type="entry name" value="SBP"/>
</dbReference>
<protein>
    <submittedName>
        <fullName evidence="7">sn-glycerol-3-phosphate ABC transporter substrate-binding protein</fullName>
    </submittedName>
</protein>
<dbReference type="InterPro" id="IPR050490">
    <property type="entry name" value="Bact_solute-bd_prot1"/>
</dbReference>
<dbReference type="EMBL" id="PXYV01000018">
    <property type="protein sequence ID" value="PSR22370.1"/>
    <property type="molecule type" value="Genomic_DNA"/>
</dbReference>
<dbReference type="SUPFAM" id="SSF53850">
    <property type="entry name" value="Periplasmic binding protein-like II"/>
    <property type="match status" value="1"/>
</dbReference>
<dbReference type="Gene3D" id="3.40.190.10">
    <property type="entry name" value="Periplasmic binding protein-like II"/>
    <property type="match status" value="2"/>
</dbReference>
<keyword evidence="5" id="KW-0574">Periplasm</keyword>
<organism evidence="7 8">
    <name type="scientific">Sulfobacillus acidophilus</name>
    <dbReference type="NCBI Taxonomy" id="53633"/>
    <lineage>
        <taxon>Bacteria</taxon>
        <taxon>Bacillati</taxon>
        <taxon>Bacillota</taxon>
        <taxon>Clostridia</taxon>
        <taxon>Eubacteriales</taxon>
        <taxon>Clostridiales Family XVII. Incertae Sedis</taxon>
        <taxon>Sulfobacillus</taxon>
    </lineage>
</organism>
<evidence type="ECO:0000313" key="7">
    <source>
        <dbReference type="EMBL" id="PSR22370.1"/>
    </source>
</evidence>
<evidence type="ECO:0000256" key="1">
    <source>
        <dbReference type="ARBA" id="ARBA00004196"/>
    </source>
</evidence>
<dbReference type="Pfam" id="PF13416">
    <property type="entry name" value="SBP_bac_8"/>
    <property type="match status" value="1"/>
</dbReference>
<evidence type="ECO:0000313" key="8">
    <source>
        <dbReference type="Proteomes" id="UP000241848"/>
    </source>
</evidence>
<dbReference type="PANTHER" id="PTHR43649">
    <property type="entry name" value="ARABINOSE-BINDING PROTEIN-RELATED"/>
    <property type="match status" value="1"/>
</dbReference>
<sequence length="461" mass="50046">MFKKRSQAFKHRRGFRVAMTSAALLSTVGILAAANGSAAARSKPEASSNKRIVITFWSAESGAIGQDLDTLVSQFNRSQKKYEVQVVYKGTYPEVLADTIAAFKAHRAPDITMIFDVGTATMMDSTGVYVPVYKLMAENHIPFATSDFIGAAGTYYANANGQLDSLPFASSTPVLYYNKRMFAKIHAQPPKTWAQVGIVGKELLAHGVKNGFTTGWPDWTQFEQYAVWNNYKYATDNNGLDGIKGVKLLINTAPFVNHINQLETWEKDGVFIYDGRESTPDTLFIGGQVGMYIDSSATYASIKAGAKFQFGEAPLPYQQGAPGAPQNTVVGGNSLWVMAGAPKDTYAGDAQFLHFLMSGKSQGYWASQTGYVPVTTAGVKTLDQSGFYLSHPDALVAVHELTNKPAKPWTRAIRLGNLSEIRDIENAAITAVFSGKESAKQALDTAEQQGNAVLAQFAAQY</sequence>
<evidence type="ECO:0000256" key="6">
    <source>
        <dbReference type="SAM" id="SignalP"/>
    </source>
</evidence>
<comment type="similarity">
    <text evidence="2">Belongs to the bacterial solute-binding protein 1 family.</text>
</comment>
<comment type="subcellular location">
    <subcellularLocation>
        <location evidence="1">Cell envelope</location>
    </subcellularLocation>
</comment>
<dbReference type="Proteomes" id="UP000241848">
    <property type="component" value="Unassembled WGS sequence"/>
</dbReference>
<dbReference type="InterPro" id="IPR006061">
    <property type="entry name" value="SBP_1_CS"/>
</dbReference>
<comment type="caution">
    <text evidence="7">The sequence shown here is derived from an EMBL/GenBank/DDBJ whole genome shotgun (WGS) entry which is preliminary data.</text>
</comment>